<keyword evidence="3" id="KW-1185">Reference proteome</keyword>
<dbReference type="InterPro" id="IPR017830">
    <property type="entry name" value="SQase_HpnE"/>
</dbReference>
<dbReference type="NCBIfam" id="TIGR03467">
    <property type="entry name" value="HpnE"/>
    <property type="match status" value="1"/>
</dbReference>
<dbReference type="OrthoDB" id="7849608at2"/>
<dbReference type="GO" id="GO:0016491">
    <property type="term" value="F:oxidoreductase activity"/>
    <property type="evidence" value="ECO:0007669"/>
    <property type="project" value="InterPro"/>
</dbReference>
<gene>
    <name evidence="2" type="ORF">EV643_12546</name>
</gene>
<feature type="domain" description="Amine oxidase" evidence="1">
    <location>
        <begin position="13"/>
        <end position="434"/>
    </location>
</feature>
<name>A0A4R6JFU2_9ACTN</name>
<dbReference type="AlphaFoldDB" id="A0A4R6JFU2"/>
<dbReference type="PANTHER" id="PTHR42923">
    <property type="entry name" value="PROTOPORPHYRINOGEN OXIDASE"/>
    <property type="match status" value="1"/>
</dbReference>
<protein>
    <submittedName>
        <fullName evidence="2">Squalene-associated FAD-dependent desaturase</fullName>
    </submittedName>
</protein>
<sequence>MTARRVAVVGGGLAGLTAALRCADEGCAVTLFEARPRLGGLTHSFQRDGLWIDNGQHVFLRCCTAYQGFLERLGVADRVTVQDRLDVPVRSELDARAGRLRRTGLPAPLHLGSTLARYRWLSPTAQARVVRAALALGRVDRTDPEVDRRSFGDWLTAHGQDRRAIEAVWDLIGIATLNAPAERASLALAATVFQVGLLESAAAADIGWSLVPLQELHGDAAFRALTAAGVTVRTRCKVRDVVPAGEGWTVDGGAFNDVVLAVPPAAVETLTPPGAIELEPGWAEELGSTPIVNLHVIYDRVVLDEPFFAAVDSPLQWVFDRSSQAGLSQGQYIAVSLSAADDIVDTPVSALRDRFLPHLERLLRVSAETRVLEFFVTRERQATFRQRPGTVGLRASARTALPGLYLAGAWTDTGWPATMEGAVRSGAAAVAALLQRCPAERREAVV</sequence>
<evidence type="ECO:0000259" key="1">
    <source>
        <dbReference type="Pfam" id="PF01593"/>
    </source>
</evidence>
<comment type="caution">
    <text evidence="2">The sequence shown here is derived from an EMBL/GenBank/DDBJ whole genome shotgun (WGS) entry which is preliminary data.</text>
</comment>
<dbReference type="InterPro" id="IPR002937">
    <property type="entry name" value="Amino_oxidase"/>
</dbReference>
<dbReference type="Pfam" id="PF01593">
    <property type="entry name" value="Amino_oxidase"/>
    <property type="match status" value="1"/>
</dbReference>
<accession>A0A4R6JFU2</accession>
<dbReference type="Gene3D" id="3.50.50.60">
    <property type="entry name" value="FAD/NAD(P)-binding domain"/>
    <property type="match status" value="1"/>
</dbReference>
<dbReference type="SUPFAM" id="SSF51905">
    <property type="entry name" value="FAD/NAD(P)-binding domain"/>
    <property type="match status" value="1"/>
</dbReference>
<dbReference type="InterPro" id="IPR036188">
    <property type="entry name" value="FAD/NAD-bd_sf"/>
</dbReference>
<dbReference type="EMBL" id="SNWQ01000025">
    <property type="protein sequence ID" value="TDO34789.1"/>
    <property type="molecule type" value="Genomic_DNA"/>
</dbReference>
<dbReference type="InterPro" id="IPR050464">
    <property type="entry name" value="Zeta_carotene_desat/Oxidored"/>
</dbReference>
<dbReference type="PANTHER" id="PTHR42923:SF47">
    <property type="entry name" value="BLR3003 PROTEIN"/>
    <property type="match status" value="1"/>
</dbReference>
<dbReference type="Proteomes" id="UP000295388">
    <property type="component" value="Unassembled WGS sequence"/>
</dbReference>
<evidence type="ECO:0000313" key="2">
    <source>
        <dbReference type="EMBL" id="TDO34789.1"/>
    </source>
</evidence>
<organism evidence="2 3">
    <name type="scientific">Kribbella caucasensis</name>
    <dbReference type="NCBI Taxonomy" id="2512215"/>
    <lineage>
        <taxon>Bacteria</taxon>
        <taxon>Bacillati</taxon>
        <taxon>Actinomycetota</taxon>
        <taxon>Actinomycetes</taxon>
        <taxon>Propionibacteriales</taxon>
        <taxon>Kribbellaceae</taxon>
        <taxon>Kribbella</taxon>
    </lineage>
</organism>
<dbReference type="PRINTS" id="PR00368">
    <property type="entry name" value="FADPNR"/>
</dbReference>
<reference evidence="2 3" key="1">
    <citation type="submission" date="2019-03" db="EMBL/GenBank/DDBJ databases">
        <title>Genomic Encyclopedia of Type Strains, Phase III (KMG-III): the genomes of soil and plant-associated and newly described type strains.</title>
        <authorList>
            <person name="Whitman W."/>
        </authorList>
    </citation>
    <scope>NUCLEOTIDE SEQUENCE [LARGE SCALE GENOMIC DNA]</scope>
    <source>
        <strain evidence="2 3">VKM Ac-2527</strain>
    </source>
</reference>
<evidence type="ECO:0000313" key="3">
    <source>
        <dbReference type="Proteomes" id="UP000295388"/>
    </source>
</evidence>
<proteinExistence type="predicted"/>
<dbReference type="RefSeq" id="WP_133804705.1">
    <property type="nucleotide sequence ID" value="NZ_SNWQ01000025.1"/>
</dbReference>